<name>A0A1S8L704_9CLOT</name>
<reference evidence="1 2" key="1">
    <citation type="submission" date="2022-04" db="EMBL/GenBank/DDBJ databases">
        <title>Genome sequence of C. roseum typestrain.</title>
        <authorList>
            <person name="Poehlein A."/>
            <person name="Schoch T."/>
            <person name="Duerre P."/>
            <person name="Daniel R."/>
        </authorList>
    </citation>
    <scope>NUCLEOTIDE SEQUENCE [LARGE SCALE GENOMIC DNA]</scope>
    <source>
        <strain evidence="1 2">DSM 7320</strain>
    </source>
</reference>
<dbReference type="RefSeq" id="WP_077835323.1">
    <property type="nucleotide sequence ID" value="NZ_CP096983.1"/>
</dbReference>
<protein>
    <submittedName>
        <fullName evidence="1">Uncharacterized protein</fullName>
    </submittedName>
</protein>
<sequence length="80" mass="9484">MCDRMDKESEKWGLFLETLWEFQGFQGFKDKNSLTKEVKEAFYYSYQGITAVVGNLFILAQDLNKFYISNSYFYNIGYVT</sequence>
<keyword evidence="2" id="KW-1185">Reference proteome</keyword>
<dbReference type="AlphaFoldDB" id="A0A1S8L704"/>
<dbReference type="EMBL" id="CP096983">
    <property type="protein sequence ID" value="URZ09688.1"/>
    <property type="molecule type" value="Genomic_DNA"/>
</dbReference>
<gene>
    <name evidence="1" type="ORF">CROST_003810</name>
</gene>
<proteinExistence type="predicted"/>
<dbReference type="STRING" id="84029.CROST_20640"/>
<accession>A0A1S8L704</accession>
<organism evidence="1 2">
    <name type="scientific">Clostridium felsineum</name>
    <dbReference type="NCBI Taxonomy" id="36839"/>
    <lineage>
        <taxon>Bacteria</taxon>
        <taxon>Bacillati</taxon>
        <taxon>Bacillota</taxon>
        <taxon>Clostridia</taxon>
        <taxon>Eubacteriales</taxon>
        <taxon>Clostridiaceae</taxon>
        <taxon>Clostridium</taxon>
    </lineage>
</organism>
<dbReference type="Proteomes" id="UP000190951">
    <property type="component" value="Chromosome"/>
</dbReference>
<evidence type="ECO:0000313" key="1">
    <source>
        <dbReference type="EMBL" id="URZ09688.1"/>
    </source>
</evidence>
<dbReference type="KEGG" id="crw:CROST_003810"/>
<evidence type="ECO:0000313" key="2">
    <source>
        <dbReference type="Proteomes" id="UP000190951"/>
    </source>
</evidence>